<sequence length="323" mass="36333">MTRQSDNAGPRTATPGNQVPVVHQYGDNSLGFGTDQLHCERLSVRSRQHQFKIRPHRHRGLTQIFLVSHGSGQAVVDGRQTNVQAPAALVIAELCVHDFIWSEDVEGYVLSISHGLLEQLSMEQAASVFLHTRVLQDATAVQELALLLKQLHDEYSTPPDELRAQALLNWVRLSAIRLYRQAREVTEAPGNDTSRGLQWLQRFTSLINRDYALQRTVEDYASELGISAAHLNAICQTHTRRNALSLVHERVIVEACRYLNYTVQPVSSIAYQLGYSDPAYFTRFFRRQMGVSPREYRNSSDSGHMPAVIEEGIKDGAITSNRS</sequence>
<dbReference type="GO" id="GO:0003700">
    <property type="term" value="F:DNA-binding transcription factor activity"/>
    <property type="evidence" value="ECO:0007669"/>
    <property type="project" value="InterPro"/>
</dbReference>
<dbReference type="CDD" id="cd06999">
    <property type="entry name" value="cupin_HpaA-like_N"/>
    <property type="match status" value="1"/>
</dbReference>
<dbReference type="PRINTS" id="PR00032">
    <property type="entry name" value="HTHARAC"/>
</dbReference>
<evidence type="ECO:0000256" key="3">
    <source>
        <dbReference type="ARBA" id="ARBA00023159"/>
    </source>
</evidence>
<proteinExistence type="predicted"/>
<comment type="caution">
    <text evidence="7">The sequence shown here is derived from an EMBL/GenBank/DDBJ whole genome shotgun (WGS) entry which is preliminary data.</text>
</comment>
<dbReference type="InterPro" id="IPR014710">
    <property type="entry name" value="RmlC-like_jellyroll"/>
</dbReference>
<accession>A0A9X3ISS0</accession>
<gene>
    <name evidence="7" type="ORF">OUO13_10100</name>
</gene>
<dbReference type="Pfam" id="PF12833">
    <property type="entry name" value="HTH_18"/>
    <property type="match status" value="1"/>
</dbReference>
<feature type="domain" description="HTH araC/xylS-type" evidence="6">
    <location>
        <begin position="201"/>
        <end position="299"/>
    </location>
</feature>
<dbReference type="InterPro" id="IPR003313">
    <property type="entry name" value="AraC-bd"/>
</dbReference>
<dbReference type="RefSeq" id="WP_283173754.1">
    <property type="nucleotide sequence ID" value="NZ_JAPNOA010000027.1"/>
</dbReference>
<dbReference type="GO" id="GO:0043565">
    <property type="term" value="F:sequence-specific DNA binding"/>
    <property type="evidence" value="ECO:0007669"/>
    <property type="project" value="InterPro"/>
</dbReference>
<evidence type="ECO:0000256" key="2">
    <source>
        <dbReference type="ARBA" id="ARBA00023125"/>
    </source>
</evidence>
<dbReference type="PANTHER" id="PTHR43280">
    <property type="entry name" value="ARAC-FAMILY TRANSCRIPTIONAL REGULATOR"/>
    <property type="match status" value="1"/>
</dbReference>
<organism evidence="7 8">
    <name type="scientific">Parathalassolituus penaei</name>
    <dbReference type="NCBI Taxonomy" id="2997323"/>
    <lineage>
        <taxon>Bacteria</taxon>
        <taxon>Pseudomonadati</taxon>
        <taxon>Pseudomonadota</taxon>
        <taxon>Gammaproteobacteria</taxon>
        <taxon>Oceanospirillales</taxon>
        <taxon>Oceanospirillaceae</taxon>
        <taxon>Parathalassolituus</taxon>
    </lineage>
</organism>
<keyword evidence="3" id="KW-0010">Activator</keyword>
<keyword evidence="4" id="KW-0804">Transcription</keyword>
<dbReference type="InterPro" id="IPR037923">
    <property type="entry name" value="HTH-like"/>
</dbReference>
<reference evidence="7" key="1">
    <citation type="submission" date="2022-11" db="EMBL/GenBank/DDBJ databases">
        <title>Parathalassolutuus dongxingensis gen. nov., sp. nov., a novel member of family Oceanospirillaceae isolated from a coastal shrimp pond in Guangxi, China.</title>
        <authorList>
            <person name="Chen H."/>
        </authorList>
    </citation>
    <scope>NUCLEOTIDE SEQUENCE</scope>
    <source>
        <strain evidence="7">G-43</strain>
    </source>
</reference>
<evidence type="ECO:0000256" key="4">
    <source>
        <dbReference type="ARBA" id="ARBA00023163"/>
    </source>
</evidence>
<evidence type="ECO:0000259" key="6">
    <source>
        <dbReference type="PROSITE" id="PS01124"/>
    </source>
</evidence>
<dbReference type="EMBL" id="JAPNOA010000027">
    <property type="protein sequence ID" value="MCY0965540.1"/>
    <property type="molecule type" value="Genomic_DNA"/>
</dbReference>
<dbReference type="SMART" id="SM00342">
    <property type="entry name" value="HTH_ARAC"/>
    <property type="match status" value="1"/>
</dbReference>
<dbReference type="Proteomes" id="UP001150830">
    <property type="component" value="Unassembled WGS sequence"/>
</dbReference>
<protein>
    <submittedName>
        <fullName evidence="7">Helix-turn-helix domain-containing protein</fullName>
    </submittedName>
</protein>
<keyword evidence="8" id="KW-1185">Reference proteome</keyword>
<evidence type="ECO:0000256" key="1">
    <source>
        <dbReference type="ARBA" id="ARBA00023015"/>
    </source>
</evidence>
<dbReference type="InterPro" id="IPR018060">
    <property type="entry name" value="HTH_AraC"/>
</dbReference>
<dbReference type="SUPFAM" id="SSF51215">
    <property type="entry name" value="Regulatory protein AraC"/>
    <property type="match status" value="1"/>
</dbReference>
<dbReference type="PANTHER" id="PTHR43280:SF32">
    <property type="entry name" value="TRANSCRIPTIONAL REGULATORY PROTEIN"/>
    <property type="match status" value="1"/>
</dbReference>
<dbReference type="PROSITE" id="PS01124">
    <property type="entry name" value="HTH_ARAC_FAMILY_2"/>
    <property type="match status" value="1"/>
</dbReference>
<dbReference type="SUPFAM" id="SSF46689">
    <property type="entry name" value="Homeodomain-like"/>
    <property type="match status" value="1"/>
</dbReference>
<dbReference type="InterPro" id="IPR047264">
    <property type="entry name" value="Cupin_HpaA-like_N"/>
</dbReference>
<evidence type="ECO:0000313" key="7">
    <source>
        <dbReference type="EMBL" id="MCY0965540.1"/>
    </source>
</evidence>
<evidence type="ECO:0000313" key="8">
    <source>
        <dbReference type="Proteomes" id="UP001150830"/>
    </source>
</evidence>
<keyword evidence="2" id="KW-0238">DNA-binding</keyword>
<dbReference type="InterPro" id="IPR020449">
    <property type="entry name" value="Tscrpt_reg_AraC-type_HTH"/>
</dbReference>
<name>A0A9X3ISS0_9GAMM</name>
<dbReference type="Gene3D" id="2.60.120.10">
    <property type="entry name" value="Jelly Rolls"/>
    <property type="match status" value="1"/>
</dbReference>
<feature type="region of interest" description="Disordered" evidence="5">
    <location>
        <begin position="1"/>
        <end position="20"/>
    </location>
</feature>
<evidence type="ECO:0000256" key="5">
    <source>
        <dbReference type="SAM" id="MobiDB-lite"/>
    </source>
</evidence>
<dbReference type="InterPro" id="IPR009057">
    <property type="entry name" value="Homeodomain-like_sf"/>
</dbReference>
<dbReference type="Pfam" id="PF02311">
    <property type="entry name" value="AraC_binding"/>
    <property type="match status" value="1"/>
</dbReference>
<keyword evidence="1" id="KW-0805">Transcription regulation</keyword>
<dbReference type="AlphaFoldDB" id="A0A9X3ISS0"/>
<dbReference type="Gene3D" id="1.10.10.60">
    <property type="entry name" value="Homeodomain-like"/>
    <property type="match status" value="1"/>
</dbReference>